<keyword evidence="1" id="KW-0677">Repeat</keyword>
<proteinExistence type="predicted"/>
<dbReference type="PANTHER" id="PTHR10039:SF16">
    <property type="entry name" value="GPI INOSITOL-DEACYLASE"/>
    <property type="match status" value="1"/>
</dbReference>
<evidence type="ECO:0000256" key="3">
    <source>
        <dbReference type="SAM" id="MobiDB-lite"/>
    </source>
</evidence>
<dbReference type="SUPFAM" id="SSF48403">
    <property type="entry name" value="Ankyrin repeat"/>
    <property type="match status" value="1"/>
</dbReference>
<feature type="repeat" description="ANK" evidence="2">
    <location>
        <begin position="603"/>
        <end position="635"/>
    </location>
</feature>
<evidence type="ECO:0000313" key="5">
    <source>
        <dbReference type="EMBL" id="KZP24030.1"/>
    </source>
</evidence>
<dbReference type="Proteomes" id="UP000076532">
    <property type="component" value="Unassembled WGS sequence"/>
</dbReference>
<gene>
    <name evidence="5" type="ORF">FIBSPDRAFT_1042571</name>
</gene>
<organism evidence="5 6">
    <name type="scientific">Athelia psychrophila</name>
    <dbReference type="NCBI Taxonomy" id="1759441"/>
    <lineage>
        <taxon>Eukaryota</taxon>
        <taxon>Fungi</taxon>
        <taxon>Dikarya</taxon>
        <taxon>Basidiomycota</taxon>
        <taxon>Agaricomycotina</taxon>
        <taxon>Agaricomycetes</taxon>
        <taxon>Agaricomycetidae</taxon>
        <taxon>Atheliales</taxon>
        <taxon>Atheliaceae</taxon>
        <taxon>Athelia</taxon>
    </lineage>
</organism>
<dbReference type="InterPro" id="IPR027417">
    <property type="entry name" value="P-loop_NTPase"/>
</dbReference>
<dbReference type="SMART" id="SM00248">
    <property type="entry name" value="ANK"/>
    <property type="match status" value="3"/>
</dbReference>
<dbReference type="Gene3D" id="3.40.50.300">
    <property type="entry name" value="P-loop containing nucleotide triphosphate hydrolases"/>
    <property type="match status" value="1"/>
</dbReference>
<keyword evidence="6" id="KW-1185">Reference proteome</keyword>
<feature type="compositionally biased region" description="Basic and acidic residues" evidence="3">
    <location>
        <begin position="686"/>
        <end position="700"/>
    </location>
</feature>
<evidence type="ECO:0000256" key="2">
    <source>
        <dbReference type="PROSITE-ProRule" id="PRU00023"/>
    </source>
</evidence>
<dbReference type="AlphaFoldDB" id="A0A166MIA8"/>
<dbReference type="InterPro" id="IPR056884">
    <property type="entry name" value="NPHP3-like_N"/>
</dbReference>
<evidence type="ECO:0000313" key="6">
    <source>
        <dbReference type="Proteomes" id="UP000076532"/>
    </source>
</evidence>
<reference evidence="5 6" key="1">
    <citation type="journal article" date="2016" name="Mol. Biol. Evol.">
        <title>Comparative Genomics of Early-Diverging Mushroom-Forming Fungi Provides Insights into the Origins of Lignocellulose Decay Capabilities.</title>
        <authorList>
            <person name="Nagy L.G."/>
            <person name="Riley R."/>
            <person name="Tritt A."/>
            <person name="Adam C."/>
            <person name="Daum C."/>
            <person name="Floudas D."/>
            <person name="Sun H."/>
            <person name="Yadav J.S."/>
            <person name="Pangilinan J."/>
            <person name="Larsson K.H."/>
            <person name="Matsuura K."/>
            <person name="Barry K."/>
            <person name="Labutti K."/>
            <person name="Kuo R."/>
            <person name="Ohm R.A."/>
            <person name="Bhattacharya S.S."/>
            <person name="Shirouzu T."/>
            <person name="Yoshinaga Y."/>
            <person name="Martin F.M."/>
            <person name="Grigoriev I.V."/>
            <person name="Hibbett D.S."/>
        </authorList>
    </citation>
    <scope>NUCLEOTIDE SEQUENCE [LARGE SCALE GENOMIC DNA]</scope>
    <source>
        <strain evidence="5 6">CBS 109695</strain>
    </source>
</reference>
<dbReference type="Pfam" id="PF24883">
    <property type="entry name" value="NPHP3_N"/>
    <property type="match status" value="1"/>
</dbReference>
<dbReference type="STRING" id="436010.A0A166MIA8"/>
<dbReference type="PANTHER" id="PTHR10039">
    <property type="entry name" value="AMELOGENIN"/>
    <property type="match status" value="1"/>
</dbReference>
<dbReference type="InterPro" id="IPR002110">
    <property type="entry name" value="Ankyrin_rpt"/>
</dbReference>
<dbReference type="InterPro" id="IPR036770">
    <property type="entry name" value="Ankyrin_rpt-contain_sf"/>
</dbReference>
<dbReference type="SUPFAM" id="SSF52540">
    <property type="entry name" value="P-loop containing nucleoside triphosphate hydrolases"/>
    <property type="match status" value="1"/>
</dbReference>
<dbReference type="PROSITE" id="PS50297">
    <property type="entry name" value="ANK_REP_REGION"/>
    <property type="match status" value="1"/>
</dbReference>
<name>A0A166MIA8_9AGAM</name>
<dbReference type="Pfam" id="PF12796">
    <property type="entry name" value="Ank_2"/>
    <property type="match status" value="1"/>
</dbReference>
<feature type="compositionally biased region" description="Acidic residues" evidence="3">
    <location>
        <begin position="653"/>
        <end position="685"/>
    </location>
</feature>
<dbReference type="OrthoDB" id="194358at2759"/>
<protein>
    <submittedName>
        <fullName evidence="5">Ankyrin</fullName>
    </submittedName>
</protein>
<evidence type="ECO:0000256" key="1">
    <source>
        <dbReference type="ARBA" id="ARBA00022737"/>
    </source>
</evidence>
<feature type="repeat" description="ANK" evidence="2">
    <location>
        <begin position="563"/>
        <end position="589"/>
    </location>
</feature>
<dbReference type="PROSITE" id="PS50088">
    <property type="entry name" value="ANK_REPEAT"/>
    <property type="match status" value="2"/>
</dbReference>
<sequence>MATPGPVFNSENYAGGTNNNINGNVIYMISEDKVDKEKIYRWLDAPDSSGNFLAAREKHHGKTGAWFIEGDEYITWKKTPDSALWVYGTPGCGKTIICSIIIEKICEECSATPTFAYAYFFFDARDGQTDLSLHDRLIRSIIKQLSYQSSGFPTSLVELYGDGRQPSIKALQHVLEKIIDGFDRTYIIIDAVDECANREKVLTWIDKITRRKAGNLQVLFSSRPERDIKDYLDSMVSLYRVTLNGKRADRDIEAYLDAMLAKMTRWDAVTIARVRAALITGSDGMFRWVALQISELLKCRTRKAVNDQLQNLPKDLEGMYEKELLKSPHRQDLKRFLIWLAFSARPLYSGELAEVATVDFSPSGLPSYNPDLQYFGTEDMLVTCSSFVSEITVSDFSPIHIGGVEFTRIVKLAHMSIKDYLVSGRIKAGEASYFGINAMLSHSLITKTCLAYIFHLRSLHSINDSVLKSVPLGDYAAKYWIKHMQLGGGEDAHLPQMMHSIFTLEENALANWVRLVDLDISRSFRMQPVATAAPLYYACIYDLTHTARLLLIGGAAVNMRGGRCGTALLAASDSGHEDIVRLLLEHGADDIVRLLLEHGANVDTETALLAALSHGHLSTVRVLLGRGVQVSDPERWLASVKLLFEHGVFDEDYVEDGSDSGEGEDGEEQDDEGDSNAATEGDDSSAETKEDDSSAGRSSEDEWASAQEDAGDA</sequence>
<dbReference type="EMBL" id="KV417529">
    <property type="protein sequence ID" value="KZP24030.1"/>
    <property type="molecule type" value="Genomic_DNA"/>
</dbReference>
<feature type="region of interest" description="Disordered" evidence="3">
    <location>
        <begin position="653"/>
        <end position="713"/>
    </location>
</feature>
<accession>A0A166MIA8</accession>
<dbReference type="Gene3D" id="1.25.40.20">
    <property type="entry name" value="Ankyrin repeat-containing domain"/>
    <property type="match status" value="2"/>
</dbReference>
<evidence type="ECO:0000259" key="4">
    <source>
        <dbReference type="Pfam" id="PF24883"/>
    </source>
</evidence>
<feature type="domain" description="Nephrocystin 3-like N-terminal" evidence="4">
    <location>
        <begin position="63"/>
        <end position="223"/>
    </location>
</feature>
<keyword evidence="2" id="KW-0040">ANK repeat</keyword>